<dbReference type="GO" id="GO:0006915">
    <property type="term" value="P:apoptotic process"/>
    <property type="evidence" value="ECO:0007669"/>
    <property type="project" value="UniProtKB-KW"/>
</dbReference>
<keyword evidence="7 12" id="KW-1133">Transmembrane helix</keyword>
<evidence type="ECO:0000256" key="1">
    <source>
        <dbReference type="ARBA" id="ARBA00004477"/>
    </source>
</evidence>
<dbReference type="HOGENOM" id="CLU_549005_0_0_1"/>
<evidence type="ECO:0000313" key="14">
    <source>
        <dbReference type="Proteomes" id="UP000009022"/>
    </source>
</evidence>
<dbReference type="OrthoDB" id="10022292at2759"/>
<keyword evidence="4 12" id="KW-0812">Transmembrane</keyword>
<evidence type="ECO:0000256" key="8">
    <source>
        <dbReference type="ARBA" id="ARBA00023136"/>
    </source>
</evidence>
<evidence type="ECO:0000256" key="10">
    <source>
        <dbReference type="ARBA" id="ARBA00024938"/>
    </source>
</evidence>
<comment type="function">
    <text evidence="10">Critical mediator, in cooperation with CASP4, of endoplasmic reticulum-stress induced apoptosis. Required or the activation of CASP4 following endoplasmic reticulum stress.</text>
</comment>
<accession>B3S190</accession>
<evidence type="ECO:0000256" key="2">
    <source>
        <dbReference type="ARBA" id="ARBA00007984"/>
    </source>
</evidence>
<dbReference type="GO" id="GO:0005794">
    <property type="term" value="C:Golgi apparatus"/>
    <property type="evidence" value="ECO:0000318"/>
    <property type="project" value="GO_Central"/>
</dbReference>
<name>B3S190_TRIAD</name>
<evidence type="ECO:0000256" key="12">
    <source>
        <dbReference type="SAM" id="Phobius"/>
    </source>
</evidence>
<evidence type="ECO:0000256" key="6">
    <source>
        <dbReference type="ARBA" id="ARBA00022824"/>
    </source>
</evidence>
<gene>
    <name evidence="13" type="ORF">TRIADDRAFT_58240</name>
</gene>
<keyword evidence="9" id="KW-0325">Glycoprotein</keyword>
<dbReference type="CTD" id="6755322"/>
<dbReference type="eggNOG" id="KOG4467">
    <property type="taxonomic scope" value="Eukaryota"/>
</dbReference>
<dbReference type="GeneID" id="6755322"/>
<dbReference type="PANTHER" id="PTHR13448">
    <property type="entry name" value="TRANSMEMBRANE PROTEIN 214"/>
    <property type="match status" value="1"/>
</dbReference>
<proteinExistence type="inferred from homology"/>
<keyword evidence="14" id="KW-1185">Reference proteome</keyword>
<feature type="transmembrane region" description="Helical" evidence="12">
    <location>
        <begin position="361"/>
        <end position="381"/>
    </location>
</feature>
<evidence type="ECO:0000256" key="7">
    <source>
        <dbReference type="ARBA" id="ARBA00022989"/>
    </source>
</evidence>
<dbReference type="PANTHER" id="PTHR13448:SF0">
    <property type="entry name" value="TRANSMEMBRANE PROTEIN 214"/>
    <property type="match status" value="1"/>
</dbReference>
<evidence type="ECO:0000256" key="5">
    <source>
        <dbReference type="ARBA" id="ARBA00022703"/>
    </source>
</evidence>
<keyword evidence="6" id="KW-0256">Endoplasmic reticulum</keyword>
<evidence type="ECO:0008006" key="15">
    <source>
        <dbReference type="Google" id="ProtNLM"/>
    </source>
</evidence>
<dbReference type="Pfam" id="PF10151">
    <property type="entry name" value="TMEM214"/>
    <property type="match status" value="1"/>
</dbReference>
<dbReference type="KEGG" id="tad:TRIADDRAFT_58240"/>
<sequence length="497" mass="56514">MTDLLAPSKTNYQNFNDVGRDTSHTKGDNNSTPKMKDNPAKPRQRHGDAAKTKVKKEDKLPLQELIANLEENELASTIEQVRQTFPSNSLIWLNELVGYVQMHLSRAENSYDAIFTGKSKDFPMNLLSNKFKQLAIQLLEKCPEAVISIFFEDCIDNMLKNIRNNIQTYGYRIMIQIMTRYNPAIVLNKISTYKPSVLEIVPYEALSILWAFNQASIGDVAVGYQVWFELMFPAMNVRSLAPYAITVIEDLFKSKKSKNINKIPNVGPKEFVTLLHMLFSDNSSLHASSRKKLISLYPKLKGDYSLLITDTINHFISINTAIISKKRNKAEDVAEFQSEVKAFVDNAAYEKKPNASMTGSYLLYLLILLFLFGLGTLHAIISYPQYFNLDESQVESLRTHTRFLSTRLLNYMRILSDLASVAVEKLWLLTKAGFKYTTDVLSPYQLLIKDYIPTVLDAIKKCLDHLLVVFTNILAKSIPSSDLDLTNLRSYQPVVDT</sequence>
<comment type="subunit">
    <text evidence="3">Constitutively interacts with CASP4; required for the localization of procaspase 4 to the ER.</text>
</comment>
<organism evidence="13 14">
    <name type="scientific">Trichoplax adhaerens</name>
    <name type="common">Trichoplax reptans</name>
    <dbReference type="NCBI Taxonomy" id="10228"/>
    <lineage>
        <taxon>Eukaryota</taxon>
        <taxon>Metazoa</taxon>
        <taxon>Placozoa</taxon>
        <taxon>Uniplacotomia</taxon>
        <taxon>Trichoplacea</taxon>
        <taxon>Trichoplacidae</taxon>
        <taxon>Trichoplax</taxon>
    </lineage>
</organism>
<evidence type="ECO:0000256" key="11">
    <source>
        <dbReference type="SAM" id="MobiDB-lite"/>
    </source>
</evidence>
<dbReference type="EMBL" id="DS985247">
    <property type="protein sequence ID" value="EDV23522.1"/>
    <property type="molecule type" value="Genomic_DNA"/>
</dbReference>
<feature type="compositionally biased region" description="Basic and acidic residues" evidence="11">
    <location>
        <begin position="18"/>
        <end position="27"/>
    </location>
</feature>
<dbReference type="PhylomeDB" id="B3S190"/>
<dbReference type="Proteomes" id="UP000009022">
    <property type="component" value="Unassembled WGS sequence"/>
</dbReference>
<dbReference type="InParanoid" id="B3S190"/>
<dbReference type="GO" id="GO:0005783">
    <property type="term" value="C:endoplasmic reticulum"/>
    <property type="evidence" value="ECO:0000318"/>
    <property type="project" value="GO_Central"/>
</dbReference>
<dbReference type="GO" id="GO:0005789">
    <property type="term" value="C:endoplasmic reticulum membrane"/>
    <property type="evidence" value="ECO:0007669"/>
    <property type="project" value="UniProtKB-SubCell"/>
</dbReference>
<comment type="similarity">
    <text evidence="2">Belongs to the TMEM214 family.</text>
</comment>
<reference evidence="13 14" key="1">
    <citation type="journal article" date="2008" name="Nature">
        <title>The Trichoplax genome and the nature of placozoans.</title>
        <authorList>
            <person name="Srivastava M."/>
            <person name="Begovic E."/>
            <person name="Chapman J."/>
            <person name="Putnam N.H."/>
            <person name="Hellsten U."/>
            <person name="Kawashima T."/>
            <person name="Kuo A."/>
            <person name="Mitros T."/>
            <person name="Salamov A."/>
            <person name="Carpenter M.L."/>
            <person name="Signorovitch A.Y."/>
            <person name="Moreno M.A."/>
            <person name="Kamm K."/>
            <person name="Grimwood J."/>
            <person name="Schmutz J."/>
            <person name="Shapiro H."/>
            <person name="Grigoriev I.V."/>
            <person name="Buss L.W."/>
            <person name="Schierwater B."/>
            <person name="Dellaporta S.L."/>
            <person name="Rokhsar D.S."/>
        </authorList>
    </citation>
    <scope>NUCLEOTIDE SEQUENCE [LARGE SCALE GENOMIC DNA]</scope>
    <source>
        <strain evidence="13 14">Grell-BS-1999</strain>
    </source>
</reference>
<comment type="subcellular location">
    <subcellularLocation>
        <location evidence="1">Endoplasmic reticulum membrane</location>
        <topology evidence="1">Multi-pass membrane protein</topology>
    </subcellularLocation>
</comment>
<dbReference type="AlphaFoldDB" id="B3S190"/>
<evidence type="ECO:0000256" key="4">
    <source>
        <dbReference type="ARBA" id="ARBA00022692"/>
    </source>
</evidence>
<feature type="compositionally biased region" description="Basic and acidic residues" evidence="11">
    <location>
        <begin position="34"/>
        <end position="56"/>
    </location>
</feature>
<evidence type="ECO:0000256" key="9">
    <source>
        <dbReference type="ARBA" id="ARBA00023180"/>
    </source>
</evidence>
<keyword evidence="8 12" id="KW-0472">Membrane</keyword>
<feature type="region of interest" description="Disordered" evidence="11">
    <location>
        <begin position="1"/>
        <end position="56"/>
    </location>
</feature>
<protein>
    <recommendedName>
        <fullName evidence="15">Transmembrane protein 214</fullName>
    </recommendedName>
</protein>
<evidence type="ECO:0000313" key="13">
    <source>
        <dbReference type="EMBL" id="EDV23522.1"/>
    </source>
</evidence>
<keyword evidence="5" id="KW-0053">Apoptosis</keyword>
<dbReference type="InterPro" id="IPR019308">
    <property type="entry name" value="TMEM214"/>
</dbReference>
<dbReference type="RefSeq" id="XP_002114432.1">
    <property type="nucleotide sequence ID" value="XM_002114396.1"/>
</dbReference>
<dbReference type="STRING" id="10228.B3S190"/>
<evidence type="ECO:0000256" key="3">
    <source>
        <dbReference type="ARBA" id="ARBA00011720"/>
    </source>
</evidence>